<sequence>YNDVLEMLEGFERVNLMGIYRKYKPDVPFRGHTAAWWHFAYKSILEETVRRRRKMWSWEHIREHRDKKNQYREAYIKKLESKKECEAYLDVFNITVIRQQAEIESVKRGLKRAEEKKNAGWFGGMFGGGKKKDEAKKKSDAEQIQEQFYEQFNSDEKKKLYDAIGYQENESDPTLPKAFVALRIVTKLNNVSLTLKDDKIKEPQLLKLQLKNVYSTVGQRPAASAIRWKHDLISMCRSYKVQTVLGTYQGDSGSTMFSSTMVEAKMDRLTVLGTQQGDCIPRMVSSVVTDQVMSLVDFQFETNPLDGECDARVKVGARPVQIIYDAVTVNQLAGFFKPPKDIQLKQ</sequence>
<keyword evidence="5" id="KW-1185">Reference proteome</keyword>
<comment type="similarity">
    <text evidence="1">Belongs to the VPS13 family.</text>
</comment>
<reference evidence="4" key="1">
    <citation type="submission" date="2022-11" db="EMBL/GenBank/DDBJ databases">
        <title>Centuries of genome instability and evolution in soft-shell clam transmissible cancer (bioRxiv).</title>
        <authorList>
            <person name="Hart S.F.M."/>
            <person name="Yonemitsu M.A."/>
            <person name="Giersch R.M."/>
            <person name="Beal B.F."/>
            <person name="Arriagada G."/>
            <person name="Davis B.W."/>
            <person name="Ostrander E.A."/>
            <person name="Goff S.P."/>
            <person name="Metzger M.J."/>
        </authorList>
    </citation>
    <scope>NUCLEOTIDE SEQUENCE</scope>
    <source>
        <strain evidence="4">MELC-2E11</strain>
        <tissue evidence="4">Siphon/mantle</tissue>
    </source>
</reference>
<keyword evidence="2" id="KW-0813">Transport</keyword>
<feature type="domain" description="Chorein N-terminal" evidence="3">
    <location>
        <begin position="1"/>
        <end position="345"/>
    </location>
</feature>
<gene>
    <name evidence="4" type="ORF">MAR_003277</name>
</gene>
<evidence type="ECO:0000313" key="5">
    <source>
        <dbReference type="Proteomes" id="UP001164746"/>
    </source>
</evidence>
<dbReference type="InterPro" id="IPR026854">
    <property type="entry name" value="VPS13_N"/>
</dbReference>
<protein>
    <submittedName>
        <fullName evidence="4">VP13A-like protein</fullName>
    </submittedName>
</protein>
<dbReference type="PANTHER" id="PTHR16166:SF93">
    <property type="entry name" value="INTERMEMBRANE LIPID TRANSFER PROTEIN VPS13"/>
    <property type="match status" value="1"/>
</dbReference>
<dbReference type="Proteomes" id="UP001164746">
    <property type="component" value="Chromosome 16"/>
</dbReference>
<organism evidence="4 5">
    <name type="scientific">Mya arenaria</name>
    <name type="common">Soft-shell clam</name>
    <dbReference type="NCBI Taxonomy" id="6604"/>
    <lineage>
        <taxon>Eukaryota</taxon>
        <taxon>Metazoa</taxon>
        <taxon>Spiralia</taxon>
        <taxon>Lophotrochozoa</taxon>
        <taxon>Mollusca</taxon>
        <taxon>Bivalvia</taxon>
        <taxon>Autobranchia</taxon>
        <taxon>Heteroconchia</taxon>
        <taxon>Euheterodonta</taxon>
        <taxon>Imparidentia</taxon>
        <taxon>Neoheterodontei</taxon>
        <taxon>Myida</taxon>
        <taxon>Myoidea</taxon>
        <taxon>Myidae</taxon>
        <taxon>Mya</taxon>
    </lineage>
</organism>
<evidence type="ECO:0000313" key="4">
    <source>
        <dbReference type="EMBL" id="WAR29709.1"/>
    </source>
</evidence>
<dbReference type="EMBL" id="CP111027">
    <property type="protein sequence ID" value="WAR29709.1"/>
    <property type="molecule type" value="Genomic_DNA"/>
</dbReference>
<dbReference type="PANTHER" id="PTHR16166">
    <property type="entry name" value="VACUOLAR PROTEIN SORTING-ASSOCIATED PROTEIN VPS13"/>
    <property type="match status" value="1"/>
</dbReference>
<dbReference type="InterPro" id="IPR026847">
    <property type="entry name" value="VPS13"/>
</dbReference>
<evidence type="ECO:0000259" key="3">
    <source>
        <dbReference type="Pfam" id="PF12624"/>
    </source>
</evidence>
<name>A0ABY7G8K8_MYAAR</name>
<dbReference type="Pfam" id="PF12624">
    <property type="entry name" value="VPS13_N"/>
    <property type="match status" value="1"/>
</dbReference>
<evidence type="ECO:0000256" key="2">
    <source>
        <dbReference type="ARBA" id="ARBA00022448"/>
    </source>
</evidence>
<proteinExistence type="inferred from homology"/>
<accession>A0ABY7G8K8</accession>
<feature type="non-terminal residue" evidence="4">
    <location>
        <position position="346"/>
    </location>
</feature>
<evidence type="ECO:0000256" key="1">
    <source>
        <dbReference type="ARBA" id="ARBA00006545"/>
    </source>
</evidence>